<protein>
    <submittedName>
        <fullName evidence="5">Substrate-binding domain-containing protein</fullName>
    </submittedName>
</protein>
<dbReference type="Proteomes" id="UP000709351">
    <property type="component" value="Unassembled WGS sequence"/>
</dbReference>
<dbReference type="AlphaFoldDB" id="A0A930GX37"/>
<dbReference type="EMBL" id="JABZRD010000355">
    <property type="protein sequence ID" value="MBF1284069.1"/>
    <property type="molecule type" value="Genomic_DNA"/>
</dbReference>
<reference evidence="5" key="1">
    <citation type="submission" date="2020-04" db="EMBL/GenBank/DDBJ databases">
        <title>Deep metagenomics examines the oral microbiome during advanced dental caries in children, revealing novel taxa and co-occurrences with host molecules.</title>
        <authorList>
            <person name="Baker J.L."/>
            <person name="Morton J.T."/>
            <person name="Dinis M."/>
            <person name="Alvarez R."/>
            <person name="Tran N.C."/>
            <person name="Knight R."/>
            <person name="Edlund A."/>
        </authorList>
    </citation>
    <scope>NUCLEOTIDE SEQUENCE</scope>
    <source>
        <strain evidence="5">JCVI_24_bin.2</strain>
    </source>
</reference>
<dbReference type="Gene3D" id="3.40.50.2300">
    <property type="match status" value="1"/>
</dbReference>
<evidence type="ECO:0000256" key="3">
    <source>
        <dbReference type="ARBA" id="ARBA00022729"/>
    </source>
</evidence>
<comment type="subcellular location">
    <subcellularLocation>
        <location evidence="1">Cell envelope</location>
    </subcellularLocation>
</comment>
<feature type="non-terminal residue" evidence="5">
    <location>
        <position position="1"/>
    </location>
</feature>
<dbReference type="GO" id="GO:0030246">
    <property type="term" value="F:carbohydrate binding"/>
    <property type="evidence" value="ECO:0007669"/>
    <property type="project" value="UniProtKB-ARBA"/>
</dbReference>
<organism evidence="5 6">
    <name type="scientific">Oribacterium parvum</name>
    <dbReference type="NCBI Taxonomy" id="1501329"/>
    <lineage>
        <taxon>Bacteria</taxon>
        <taxon>Bacillati</taxon>
        <taxon>Bacillota</taxon>
        <taxon>Clostridia</taxon>
        <taxon>Lachnospirales</taxon>
        <taxon>Lachnospiraceae</taxon>
        <taxon>Oribacterium</taxon>
    </lineage>
</organism>
<evidence type="ECO:0000256" key="1">
    <source>
        <dbReference type="ARBA" id="ARBA00004196"/>
    </source>
</evidence>
<feature type="domain" description="Periplasmic binding protein" evidence="4">
    <location>
        <begin position="1"/>
        <end position="206"/>
    </location>
</feature>
<accession>A0A930GX37</accession>
<dbReference type="Pfam" id="PF13407">
    <property type="entry name" value="Peripla_BP_4"/>
    <property type="match status" value="1"/>
</dbReference>
<dbReference type="InterPro" id="IPR028082">
    <property type="entry name" value="Peripla_BP_I"/>
</dbReference>
<evidence type="ECO:0000313" key="6">
    <source>
        <dbReference type="Proteomes" id="UP000709351"/>
    </source>
</evidence>
<dbReference type="SUPFAM" id="SSF53822">
    <property type="entry name" value="Periplasmic binding protein-like I"/>
    <property type="match status" value="1"/>
</dbReference>
<dbReference type="PANTHER" id="PTHR46847:SF1">
    <property type="entry name" value="D-ALLOSE-BINDING PERIPLASMIC PROTEIN-RELATED"/>
    <property type="match status" value="1"/>
</dbReference>
<evidence type="ECO:0000256" key="2">
    <source>
        <dbReference type="ARBA" id="ARBA00007639"/>
    </source>
</evidence>
<proteinExistence type="inferred from homology"/>
<comment type="caution">
    <text evidence="5">The sequence shown here is derived from an EMBL/GenBank/DDBJ whole genome shotgun (WGS) entry which is preliminary data.</text>
</comment>
<comment type="similarity">
    <text evidence="2">Belongs to the bacterial solute-binding protein 2 family.</text>
</comment>
<evidence type="ECO:0000259" key="4">
    <source>
        <dbReference type="Pfam" id="PF13407"/>
    </source>
</evidence>
<dbReference type="GO" id="GO:0030313">
    <property type="term" value="C:cell envelope"/>
    <property type="evidence" value="ECO:0007669"/>
    <property type="project" value="UniProtKB-SubCell"/>
</dbReference>
<name>A0A930GX37_9FIRM</name>
<dbReference type="InterPro" id="IPR025997">
    <property type="entry name" value="SBP_2_dom"/>
</dbReference>
<sequence>IPVIFFNRELVEEDLSQWNRLYYVGADAKQSGVLQGELIAKDVLEDGEGENGAVTLSPEVDKNQDGKIQYIIFEGEPGHQDAIMRTEYATGTLMKESIPLERLGYGIANWNRAEAQSKMMQLYSEFQDRIELIISNNDDMALGVIDAYDKIAVSKDNRPFIYGIDGTKVGLRAVEKGNLRATVYNDGRGQAKALFQLAFQLASGEETKGEEGGIRKIIRLPYSKVTKENCAEFLEEEERDSK</sequence>
<gene>
    <name evidence="5" type="ORF">HXM93_06020</name>
</gene>
<keyword evidence="3" id="KW-0732">Signal</keyword>
<evidence type="ECO:0000313" key="5">
    <source>
        <dbReference type="EMBL" id="MBF1284069.1"/>
    </source>
</evidence>
<dbReference type="PANTHER" id="PTHR46847">
    <property type="entry name" value="D-ALLOSE-BINDING PERIPLASMIC PROTEIN-RELATED"/>
    <property type="match status" value="1"/>
</dbReference>